<comment type="caution">
    <text evidence="2">The sequence shown here is derived from an EMBL/GenBank/DDBJ whole genome shotgun (WGS) entry which is preliminary data.</text>
</comment>
<dbReference type="AlphaFoldDB" id="A0AAV4S589"/>
<name>A0AAV4S589_CAEEX</name>
<keyword evidence="3" id="KW-1185">Reference proteome</keyword>
<evidence type="ECO:0000313" key="3">
    <source>
        <dbReference type="Proteomes" id="UP001054945"/>
    </source>
</evidence>
<dbReference type="Proteomes" id="UP001054945">
    <property type="component" value="Unassembled WGS sequence"/>
</dbReference>
<dbReference type="EMBL" id="BPLR01009057">
    <property type="protein sequence ID" value="GIY29353.1"/>
    <property type="molecule type" value="Genomic_DNA"/>
</dbReference>
<evidence type="ECO:0000256" key="1">
    <source>
        <dbReference type="SAM" id="MobiDB-lite"/>
    </source>
</evidence>
<reference evidence="2 3" key="1">
    <citation type="submission" date="2021-06" db="EMBL/GenBank/DDBJ databases">
        <title>Caerostris extrusa draft genome.</title>
        <authorList>
            <person name="Kono N."/>
            <person name="Arakawa K."/>
        </authorList>
    </citation>
    <scope>NUCLEOTIDE SEQUENCE [LARGE SCALE GENOMIC DNA]</scope>
</reference>
<feature type="region of interest" description="Disordered" evidence="1">
    <location>
        <begin position="31"/>
        <end position="50"/>
    </location>
</feature>
<evidence type="ECO:0000313" key="2">
    <source>
        <dbReference type="EMBL" id="GIY29353.1"/>
    </source>
</evidence>
<gene>
    <name evidence="2" type="ORF">CEXT_329541</name>
</gene>
<accession>A0AAV4S589</accession>
<organism evidence="2 3">
    <name type="scientific">Caerostris extrusa</name>
    <name type="common">Bark spider</name>
    <name type="synonym">Caerostris bankana</name>
    <dbReference type="NCBI Taxonomy" id="172846"/>
    <lineage>
        <taxon>Eukaryota</taxon>
        <taxon>Metazoa</taxon>
        <taxon>Ecdysozoa</taxon>
        <taxon>Arthropoda</taxon>
        <taxon>Chelicerata</taxon>
        <taxon>Arachnida</taxon>
        <taxon>Araneae</taxon>
        <taxon>Araneomorphae</taxon>
        <taxon>Entelegynae</taxon>
        <taxon>Araneoidea</taxon>
        <taxon>Araneidae</taxon>
        <taxon>Caerostris</taxon>
    </lineage>
</organism>
<protein>
    <submittedName>
        <fullName evidence="2">Uncharacterized protein</fullName>
    </submittedName>
</protein>
<sequence>MSLNLLLGLARTFYRRKLNRSTCLDDYWQERRTSEDPEDEELGMDTSDSPLVHQSFEEKVAEDSETTYKYLPFSNNLIQILAQ</sequence>
<proteinExistence type="predicted"/>